<evidence type="ECO:0000313" key="1">
    <source>
        <dbReference type="EMBL" id="PWN39858.1"/>
    </source>
</evidence>
<dbReference type="InParanoid" id="A0A316VS33"/>
<dbReference type="RefSeq" id="XP_025367018.1">
    <property type="nucleotide sequence ID" value="XM_025516448.1"/>
</dbReference>
<name>A0A316VS33_9BASI</name>
<dbReference type="GeneID" id="37038318"/>
<organism evidence="1 2">
    <name type="scientific">Ceraceosorus guamensis</name>
    <dbReference type="NCBI Taxonomy" id="1522189"/>
    <lineage>
        <taxon>Eukaryota</taxon>
        <taxon>Fungi</taxon>
        <taxon>Dikarya</taxon>
        <taxon>Basidiomycota</taxon>
        <taxon>Ustilaginomycotina</taxon>
        <taxon>Exobasidiomycetes</taxon>
        <taxon>Ceraceosorales</taxon>
        <taxon>Ceraceosoraceae</taxon>
        <taxon>Ceraceosorus</taxon>
    </lineage>
</organism>
<dbReference type="Proteomes" id="UP000245783">
    <property type="component" value="Unassembled WGS sequence"/>
</dbReference>
<dbReference type="EMBL" id="KZ819441">
    <property type="protein sequence ID" value="PWN39858.1"/>
    <property type="molecule type" value="Genomic_DNA"/>
</dbReference>
<gene>
    <name evidence="1" type="ORF">IE81DRAFT_349803</name>
</gene>
<keyword evidence="2" id="KW-1185">Reference proteome</keyword>
<reference evidence="1 2" key="1">
    <citation type="journal article" date="2018" name="Mol. Biol. Evol.">
        <title>Broad Genomic Sampling Reveals a Smut Pathogenic Ancestry of the Fungal Clade Ustilaginomycotina.</title>
        <authorList>
            <person name="Kijpornyongpan T."/>
            <person name="Mondo S.J."/>
            <person name="Barry K."/>
            <person name="Sandor L."/>
            <person name="Lee J."/>
            <person name="Lipzen A."/>
            <person name="Pangilinan J."/>
            <person name="LaButti K."/>
            <person name="Hainaut M."/>
            <person name="Henrissat B."/>
            <person name="Grigoriev I.V."/>
            <person name="Spatafora J.W."/>
            <person name="Aime M.C."/>
        </authorList>
    </citation>
    <scope>NUCLEOTIDE SEQUENCE [LARGE SCALE GENOMIC DNA]</scope>
    <source>
        <strain evidence="1 2">MCA 4658</strain>
    </source>
</reference>
<dbReference type="AlphaFoldDB" id="A0A316VS33"/>
<protein>
    <submittedName>
        <fullName evidence="1">Uncharacterized protein</fullName>
    </submittedName>
</protein>
<proteinExistence type="predicted"/>
<evidence type="ECO:0000313" key="2">
    <source>
        <dbReference type="Proteomes" id="UP000245783"/>
    </source>
</evidence>
<accession>A0A316VS33</accession>
<sequence>MLLNVGMNPANTREVTIRSYPRSAGPHTRSVNGEEQPRWYNIMTKGLHTVNHPGLGKLMPNLGDLEDFAITKNSLWVLDEWDEQDQRADDHKTRKAFAEDWSSL</sequence>